<comment type="caution">
    <text evidence="1">The sequence shown here is derived from an EMBL/GenBank/DDBJ whole genome shotgun (WGS) entry which is preliminary data.</text>
</comment>
<dbReference type="OrthoDB" id="116421at2759"/>
<dbReference type="AlphaFoldDB" id="A0A1V9YT83"/>
<dbReference type="EMBL" id="JNBS01003015">
    <property type="protein sequence ID" value="OQR88783.1"/>
    <property type="molecule type" value="Genomic_DNA"/>
</dbReference>
<evidence type="ECO:0008006" key="3">
    <source>
        <dbReference type="Google" id="ProtNLM"/>
    </source>
</evidence>
<dbReference type="Proteomes" id="UP000243217">
    <property type="component" value="Unassembled WGS sequence"/>
</dbReference>
<accession>A0A1V9YT83</accession>
<dbReference type="STRING" id="74557.A0A1V9YT83"/>
<reference evidence="1 2" key="1">
    <citation type="journal article" date="2014" name="Genome Biol. Evol.">
        <title>The secreted proteins of Achlya hypogyna and Thraustotheca clavata identify the ancestral oomycete secretome and reveal gene acquisitions by horizontal gene transfer.</title>
        <authorList>
            <person name="Misner I."/>
            <person name="Blouin N."/>
            <person name="Leonard G."/>
            <person name="Richards T.A."/>
            <person name="Lane C.E."/>
        </authorList>
    </citation>
    <scope>NUCLEOTIDE SEQUENCE [LARGE SCALE GENOMIC DNA]</scope>
    <source>
        <strain evidence="1 2">ATCC 34112</strain>
    </source>
</reference>
<name>A0A1V9YT83_9STRA</name>
<evidence type="ECO:0000313" key="1">
    <source>
        <dbReference type="EMBL" id="OQR88783.1"/>
    </source>
</evidence>
<sequence length="166" mass="18825">MPIDFKSMADILWRFKTTPSPASQCEIIQTFDPDTVYVREKVMLPDPNMPMVEMRCVLRRYFEGNRIVLAWKAISDDLMIPHGAGSIIGNRSGWSVIQEKNEMECFFQGCFTLSTLIFPSKLQSCKPTPGTLTEILLQAVQDHGVKFGNSLKEIVDTHRKKLIASN</sequence>
<protein>
    <recommendedName>
        <fullName evidence="3">Coenzyme Q-binding protein COQ10 START domain-containing protein</fullName>
    </recommendedName>
</protein>
<gene>
    <name evidence="1" type="ORF">THRCLA_22796</name>
</gene>
<proteinExistence type="predicted"/>
<evidence type="ECO:0000313" key="2">
    <source>
        <dbReference type="Proteomes" id="UP000243217"/>
    </source>
</evidence>
<organism evidence="1 2">
    <name type="scientific">Thraustotheca clavata</name>
    <dbReference type="NCBI Taxonomy" id="74557"/>
    <lineage>
        <taxon>Eukaryota</taxon>
        <taxon>Sar</taxon>
        <taxon>Stramenopiles</taxon>
        <taxon>Oomycota</taxon>
        <taxon>Saprolegniomycetes</taxon>
        <taxon>Saprolegniales</taxon>
        <taxon>Achlyaceae</taxon>
        <taxon>Thraustotheca</taxon>
    </lineage>
</organism>
<keyword evidence="2" id="KW-1185">Reference proteome</keyword>